<evidence type="ECO:0000259" key="5">
    <source>
        <dbReference type="PROSITE" id="PS50305"/>
    </source>
</evidence>
<feature type="binding site" evidence="4">
    <location>
        <position position="117"/>
    </location>
    <ligand>
        <name>Zn(2+)</name>
        <dbReference type="ChEBI" id="CHEBI:29105"/>
    </ligand>
</feature>
<keyword evidence="7" id="KW-1185">Reference proteome</keyword>
<comment type="caution">
    <text evidence="6">The sequence shown here is derived from an EMBL/GenBank/DDBJ whole genome shotgun (WGS) entry which is preliminary data.</text>
</comment>
<reference evidence="6 7" key="1">
    <citation type="submission" date="2014-02" db="EMBL/GenBank/DDBJ databases">
        <title>Genome sequence of Brachybacterium phenoliresistens strain W13A50.</title>
        <authorList>
            <person name="Wang X."/>
        </authorList>
    </citation>
    <scope>NUCLEOTIDE SEQUENCE [LARGE SCALE GENOMIC DNA]</scope>
    <source>
        <strain evidence="6 7">W13A50</strain>
    </source>
</reference>
<keyword evidence="4" id="KW-0862">Zinc</keyword>
<dbReference type="PATRIC" id="fig|396014.3.peg.3274"/>
<evidence type="ECO:0000256" key="2">
    <source>
        <dbReference type="ARBA" id="ARBA00022679"/>
    </source>
</evidence>
<feature type="domain" description="Deacetylase sirtuin-type" evidence="5">
    <location>
        <begin position="1"/>
        <end position="258"/>
    </location>
</feature>
<evidence type="ECO:0000313" key="6">
    <source>
        <dbReference type="EMBL" id="EWS79910.1"/>
    </source>
</evidence>
<feature type="active site" description="Proton acceptor" evidence="4">
    <location>
        <position position="109"/>
    </location>
</feature>
<dbReference type="PROSITE" id="PS50305">
    <property type="entry name" value="SIRTUIN"/>
    <property type="match status" value="1"/>
</dbReference>
<dbReference type="InterPro" id="IPR003000">
    <property type="entry name" value="Sirtuin"/>
</dbReference>
<protein>
    <recommendedName>
        <fullName evidence="1">protein acetyllysine N-acetyltransferase</fullName>
        <ecNumber evidence="1">2.3.1.286</ecNumber>
    </recommendedName>
</protein>
<dbReference type="PANTHER" id="PTHR11085">
    <property type="entry name" value="NAD-DEPENDENT PROTEIN DEACYLASE SIRTUIN-5, MITOCHONDRIAL-RELATED"/>
    <property type="match status" value="1"/>
</dbReference>
<keyword evidence="2" id="KW-0808">Transferase</keyword>
<accession>Z9JNB4</accession>
<dbReference type="InterPro" id="IPR029035">
    <property type="entry name" value="DHS-like_NAD/FAD-binding_dom"/>
</dbReference>
<dbReference type="SUPFAM" id="SSF52467">
    <property type="entry name" value="DHS-like NAD/FAD-binding domain"/>
    <property type="match status" value="1"/>
</dbReference>
<feature type="binding site" evidence="4">
    <location>
        <position position="122"/>
    </location>
    <ligand>
        <name>Zn(2+)</name>
        <dbReference type="ChEBI" id="CHEBI:29105"/>
    </ligand>
</feature>
<dbReference type="GO" id="GO:0046872">
    <property type="term" value="F:metal ion binding"/>
    <property type="evidence" value="ECO:0007669"/>
    <property type="project" value="UniProtKB-KW"/>
</dbReference>
<dbReference type="Proteomes" id="UP000023067">
    <property type="component" value="Unassembled WGS sequence"/>
</dbReference>
<dbReference type="PANTHER" id="PTHR11085:SF10">
    <property type="entry name" value="NAD-DEPENDENT PROTEIN DEACYLASE SIRTUIN-5, MITOCHONDRIAL-RELATED"/>
    <property type="match status" value="1"/>
</dbReference>
<evidence type="ECO:0000313" key="7">
    <source>
        <dbReference type="Proteomes" id="UP000023067"/>
    </source>
</evidence>
<feature type="binding site" evidence="4">
    <location>
        <position position="148"/>
    </location>
    <ligand>
        <name>Zn(2+)</name>
        <dbReference type="ChEBI" id="CHEBI:29105"/>
    </ligand>
</feature>
<dbReference type="GO" id="GO:0017136">
    <property type="term" value="F:histone deacetylase activity, NAD-dependent"/>
    <property type="evidence" value="ECO:0007669"/>
    <property type="project" value="TreeGrafter"/>
</dbReference>
<dbReference type="Pfam" id="PF02146">
    <property type="entry name" value="SIR2"/>
    <property type="match status" value="1"/>
</dbReference>
<evidence type="ECO:0000256" key="4">
    <source>
        <dbReference type="PROSITE-ProRule" id="PRU00236"/>
    </source>
</evidence>
<dbReference type="EC" id="2.3.1.286" evidence="1"/>
<dbReference type="eggNOG" id="COG0846">
    <property type="taxonomic scope" value="Bacteria"/>
</dbReference>
<dbReference type="InterPro" id="IPR026591">
    <property type="entry name" value="Sirtuin_cat_small_dom_sf"/>
</dbReference>
<evidence type="ECO:0000256" key="1">
    <source>
        <dbReference type="ARBA" id="ARBA00012928"/>
    </source>
</evidence>
<dbReference type="AlphaFoldDB" id="Z9JNB4"/>
<dbReference type="InterPro" id="IPR026590">
    <property type="entry name" value="Ssirtuin_cat_dom"/>
</dbReference>
<dbReference type="Gene3D" id="3.40.50.1220">
    <property type="entry name" value="TPP-binding domain"/>
    <property type="match status" value="1"/>
</dbReference>
<sequence>MSFRPGPQHRRIVVLSGAGLSARTGLGTFRGPDGLWSLDPQLEEAMHASALPGSIPALWRVWGDMARVAAAHGPTPGHFAIARMGAQVITQNVDGLHQAAGSEDVAELHGSARRAVCLDPRCPWSAPLVPGEGDRAEDHGAPSACPVCGAPTRPDVVLFDEQLPAAAIDRALALTRAADLFVVVGSSGVVMPAAQLAPRARAAGATTVLVDIDPPREASRGGSFDHVLRGDAHEVLPDWERARRDVAANPFLDPFGGGRPAQM</sequence>
<keyword evidence="3" id="KW-0520">NAD</keyword>
<dbReference type="RefSeq" id="WP_232226474.1">
    <property type="nucleotide sequence ID" value="NZ_BAAAOW010000002.1"/>
</dbReference>
<dbReference type="InterPro" id="IPR050134">
    <property type="entry name" value="NAD-dep_sirtuin_deacylases"/>
</dbReference>
<proteinExistence type="predicted"/>
<feature type="binding site" evidence="4">
    <location>
        <position position="145"/>
    </location>
    <ligand>
        <name>Zn(2+)</name>
        <dbReference type="ChEBI" id="CHEBI:29105"/>
    </ligand>
</feature>
<dbReference type="GO" id="GO:0070403">
    <property type="term" value="F:NAD+ binding"/>
    <property type="evidence" value="ECO:0007669"/>
    <property type="project" value="InterPro"/>
</dbReference>
<dbReference type="Gene3D" id="3.30.1600.10">
    <property type="entry name" value="SIR2/SIRT2 'Small Domain"/>
    <property type="match status" value="1"/>
</dbReference>
<gene>
    <name evidence="6" type="ORF">BF93_08875</name>
</gene>
<evidence type="ECO:0000256" key="3">
    <source>
        <dbReference type="ARBA" id="ARBA00023027"/>
    </source>
</evidence>
<organism evidence="6 7">
    <name type="scientific">Brachybacterium phenoliresistens</name>
    <dbReference type="NCBI Taxonomy" id="396014"/>
    <lineage>
        <taxon>Bacteria</taxon>
        <taxon>Bacillati</taxon>
        <taxon>Actinomycetota</taxon>
        <taxon>Actinomycetes</taxon>
        <taxon>Micrococcales</taxon>
        <taxon>Dermabacteraceae</taxon>
        <taxon>Brachybacterium</taxon>
    </lineage>
</organism>
<keyword evidence="4" id="KW-0479">Metal-binding</keyword>
<dbReference type="HOGENOM" id="CLU_023643_3_1_11"/>
<dbReference type="EMBL" id="JDYK01000022">
    <property type="protein sequence ID" value="EWS79910.1"/>
    <property type="molecule type" value="Genomic_DNA"/>
</dbReference>
<name>Z9JNB4_9MICO</name>
<dbReference type="STRING" id="396014.BF93_08875"/>